<dbReference type="InParanoid" id="D8T9Y1"/>
<feature type="non-terminal residue" evidence="1">
    <location>
        <position position="1"/>
    </location>
</feature>
<protein>
    <recommendedName>
        <fullName evidence="3">DDE Tnp4 domain-containing protein</fullName>
    </recommendedName>
</protein>
<dbReference type="eggNOG" id="KOG4585">
    <property type="taxonomic scope" value="Eukaryota"/>
</dbReference>
<evidence type="ECO:0000313" key="1">
    <source>
        <dbReference type="EMBL" id="EFJ06570.1"/>
    </source>
</evidence>
<accession>D8T9Y1</accession>
<name>D8T9Y1_SELML</name>
<dbReference type="HOGENOM" id="CLU_1754472_0_0_1"/>
<sequence>WVKPRCMTTWSKFFMELYDPGRWKRKLRMEKKTFFGLCDTLEAEICKQDTKFRRAVPVDVRLGVTLYKLFKNTDYSDLSNKFGIGEATAHDIVVQTTAAIVKCLRYKIRFPKTAAEVRAVAADFQQITKTRLPNVAGAIDCTHFKIIPPVGPNGEGYFDRKQRYSVIL</sequence>
<organism evidence="2">
    <name type="scientific">Selaginella moellendorffii</name>
    <name type="common">Spikemoss</name>
    <dbReference type="NCBI Taxonomy" id="88036"/>
    <lineage>
        <taxon>Eukaryota</taxon>
        <taxon>Viridiplantae</taxon>
        <taxon>Streptophyta</taxon>
        <taxon>Embryophyta</taxon>
        <taxon>Tracheophyta</taxon>
        <taxon>Lycopodiopsida</taxon>
        <taxon>Selaginellales</taxon>
        <taxon>Selaginellaceae</taxon>
        <taxon>Selaginella</taxon>
    </lineage>
</organism>
<dbReference type="Gramene" id="EFJ06570">
    <property type="protein sequence ID" value="EFJ06570"/>
    <property type="gene ID" value="SELMODRAFT_135188"/>
</dbReference>
<evidence type="ECO:0000313" key="2">
    <source>
        <dbReference type="Proteomes" id="UP000001514"/>
    </source>
</evidence>
<dbReference type="STRING" id="88036.D8T9Y1"/>
<dbReference type="Proteomes" id="UP000001514">
    <property type="component" value="Unassembled WGS sequence"/>
</dbReference>
<dbReference type="AlphaFoldDB" id="D8T9Y1"/>
<dbReference type="EMBL" id="GL377699">
    <property type="protein sequence ID" value="EFJ06570.1"/>
    <property type="molecule type" value="Genomic_DNA"/>
</dbReference>
<gene>
    <name evidence="1" type="ORF">SELMODRAFT_135188</name>
</gene>
<dbReference type="KEGG" id="smo:SELMODRAFT_135188"/>
<proteinExistence type="predicted"/>
<dbReference type="OMA" id="DCTHFKI"/>
<reference evidence="1 2" key="1">
    <citation type="journal article" date="2011" name="Science">
        <title>The Selaginella genome identifies genetic changes associated with the evolution of vascular plants.</title>
        <authorList>
            <person name="Banks J.A."/>
            <person name="Nishiyama T."/>
            <person name="Hasebe M."/>
            <person name="Bowman J.L."/>
            <person name="Gribskov M."/>
            <person name="dePamphilis C."/>
            <person name="Albert V.A."/>
            <person name="Aono N."/>
            <person name="Aoyama T."/>
            <person name="Ambrose B.A."/>
            <person name="Ashton N.W."/>
            <person name="Axtell M.J."/>
            <person name="Barker E."/>
            <person name="Barker M.S."/>
            <person name="Bennetzen J.L."/>
            <person name="Bonawitz N.D."/>
            <person name="Chapple C."/>
            <person name="Cheng C."/>
            <person name="Correa L.G."/>
            <person name="Dacre M."/>
            <person name="DeBarry J."/>
            <person name="Dreyer I."/>
            <person name="Elias M."/>
            <person name="Engstrom E.M."/>
            <person name="Estelle M."/>
            <person name="Feng L."/>
            <person name="Finet C."/>
            <person name="Floyd S.K."/>
            <person name="Frommer W.B."/>
            <person name="Fujita T."/>
            <person name="Gramzow L."/>
            <person name="Gutensohn M."/>
            <person name="Harholt J."/>
            <person name="Hattori M."/>
            <person name="Heyl A."/>
            <person name="Hirai T."/>
            <person name="Hiwatashi Y."/>
            <person name="Ishikawa M."/>
            <person name="Iwata M."/>
            <person name="Karol K.G."/>
            <person name="Koehler B."/>
            <person name="Kolukisaoglu U."/>
            <person name="Kubo M."/>
            <person name="Kurata T."/>
            <person name="Lalonde S."/>
            <person name="Li K."/>
            <person name="Li Y."/>
            <person name="Litt A."/>
            <person name="Lyons E."/>
            <person name="Manning G."/>
            <person name="Maruyama T."/>
            <person name="Michael T.P."/>
            <person name="Mikami K."/>
            <person name="Miyazaki S."/>
            <person name="Morinaga S."/>
            <person name="Murata T."/>
            <person name="Mueller-Roeber B."/>
            <person name="Nelson D.R."/>
            <person name="Obara M."/>
            <person name="Oguri Y."/>
            <person name="Olmstead R.G."/>
            <person name="Onodera N."/>
            <person name="Petersen B.L."/>
            <person name="Pils B."/>
            <person name="Prigge M."/>
            <person name="Rensing S.A."/>
            <person name="Riano-Pachon D.M."/>
            <person name="Roberts A.W."/>
            <person name="Sato Y."/>
            <person name="Scheller H.V."/>
            <person name="Schulz B."/>
            <person name="Schulz C."/>
            <person name="Shakirov E.V."/>
            <person name="Shibagaki N."/>
            <person name="Shinohara N."/>
            <person name="Shippen D.E."/>
            <person name="Soerensen I."/>
            <person name="Sotooka R."/>
            <person name="Sugimoto N."/>
            <person name="Sugita M."/>
            <person name="Sumikawa N."/>
            <person name="Tanurdzic M."/>
            <person name="Theissen G."/>
            <person name="Ulvskov P."/>
            <person name="Wakazuki S."/>
            <person name="Weng J.K."/>
            <person name="Willats W.W."/>
            <person name="Wipf D."/>
            <person name="Wolf P.G."/>
            <person name="Yang L."/>
            <person name="Zimmer A.D."/>
            <person name="Zhu Q."/>
            <person name="Mitros T."/>
            <person name="Hellsten U."/>
            <person name="Loque D."/>
            <person name="Otillar R."/>
            <person name="Salamov A."/>
            <person name="Schmutz J."/>
            <person name="Shapiro H."/>
            <person name="Lindquist E."/>
            <person name="Lucas S."/>
            <person name="Rokhsar D."/>
            <person name="Grigoriev I.V."/>
        </authorList>
    </citation>
    <scope>NUCLEOTIDE SEQUENCE [LARGE SCALE GENOMIC DNA]</scope>
</reference>
<keyword evidence="2" id="KW-1185">Reference proteome</keyword>
<evidence type="ECO:0008006" key="3">
    <source>
        <dbReference type="Google" id="ProtNLM"/>
    </source>
</evidence>